<dbReference type="Proteomes" id="UP001321421">
    <property type="component" value="Chromosome"/>
</dbReference>
<keyword evidence="3" id="KW-1185">Reference proteome</keyword>
<dbReference type="InterPro" id="IPR036440">
    <property type="entry name" value="Peptidase_C15-like_sf"/>
</dbReference>
<name>A0ABN6YI14_9MICO</name>
<sequence>MPLPARRALVAATALASALALGAPPAPAATAARPTSAGCIDTTVALPYEEAFLEQPQARRFVVEGGFEDLRSDFTDRLCRAGSAKAAERVVQTTAQRLWRTAVQRAQGQVPMGTLDRSDDRPLYWTRLAMVAALRQWEPRFELTETQRTDLIARLDRVSRGQEDIRLQGRPGTKRVVLTGFDPFTLDRDIRQGNPSGATALALDGTVVQTPAGPARIETALFPVRWRDFEQGMVERTLLPTYVGRDRIDLFATTSQGRPGRFDLEQTNGAWRAGFGDNEGVCYRGRVPIRAGIPTVTPQPQWTSATLPMAQMAAGSTGPFPVAHNTQVTEVDASTPDGPVTTACRAAPSPGTVRADGPTPGSKARAGGGGNYLSNEIAYRATLLRDAVRPSLPGGHIHTPVLDGLPQDRDVLSAPGFERNRAQIIGQTRALLVRAVAATSGER</sequence>
<evidence type="ECO:0000313" key="2">
    <source>
        <dbReference type="EMBL" id="BDZ56923.1"/>
    </source>
</evidence>
<proteinExistence type="predicted"/>
<dbReference type="SUPFAM" id="SSF53182">
    <property type="entry name" value="Pyrrolidone carboxyl peptidase (pyroglutamate aminopeptidase)"/>
    <property type="match status" value="1"/>
</dbReference>
<protein>
    <recommendedName>
        <fullName evidence="4">Pyroglutamyl peptidase</fullName>
    </recommendedName>
</protein>
<evidence type="ECO:0000313" key="3">
    <source>
        <dbReference type="Proteomes" id="UP001321421"/>
    </source>
</evidence>
<dbReference type="RefSeq" id="WP_289232267.1">
    <property type="nucleotide sequence ID" value="NZ_AP027735.1"/>
</dbReference>
<gene>
    <name evidence="2" type="ORF">GCM10025872_05800</name>
</gene>
<reference evidence="3" key="1">
    <citation type="journal article" date="2019" name="Int. J. Syst. Evol. Microbiol.">
        <title>The Global Catalogue of Microorganisms (GCM) 10K type strain sequencing project: providing services to taxonomists for standard genome sequencing and annotation.</title>
        <authorList>
            <consortium name="The Broad Institute Genomics Platform"/>
            <consortium name="The Broad Institute Genome Sequencing Center for Infectious Disease"/>
            <person name="Wu L."/>
            <person name="Ma J."/>
        </authorList>
    </citation>
    <scope>NUCLEOTIDE SEQUENCE [LARGE SCALE GENOMIC DNA]</scope>
    <source>
        <strain evidence="3">NBRC 110608</strain>
    </source>
</reference>
<feature type="region of interest" description="Disordered" evidence="1">
    <location>
        <begin position="347"/>
        <end position="368"/>
    </location>
</feature>
<organism evidence="2 3">
    <name type="scientific">Barrientosiimonas endolithica</name>
    <dbReference type="NCBI Taxonomy" id="1535208"/>
    <lineage>
        <taxon>Bacteria</taxon>
        <taxon>Bacillati</taxon>
        <taxon>Actinomycetota</taxon>
        <taxon>Actinomycetes</taxon>
        <taxon>Micrococcales</taxon>
        <taxon>Dermacoccaceae</taxon>
        <taxon>Barrientosiimonas</taxon>
    </lineage>
</organism>
<accession>A0ABN6YI14</accession>
<dbReference type="InterPro" id="IPR006311">
    <property type="entry name" value="TAT_signal"/>
</dbReference>
<evidence type="ECO:0000256" key="1">
    <source>
        <dbReference type="SAM" id="MobiDB-lite"/>
    </source>
</evidence>
<dbReference type="Gene3D" id="3.40.630.20">
    <property type="entry name" value="Peptidase C15, pyroglutamyl peptidase I-like"/>
    <property type="match status" value="1"/>
</dbReference>
<dbReference type="EMBL" id="AP027735">
    <property type="protein sequence ID" value="BDZ56923.1"/>
    <property type="molecule type" value="Genomic_DNA"/>
</dbReference>
<evidence type="ECO:0008006" key="4">
    <source>
        <dbReference type="Google" id="ProtNLM"/>
    </source>
</evidence>
<dbReference type="PROSITE" id="PS51318">
    <property type="entry name" value="TAT"/>
    <property type="match status" value="1"/>
</dbReference>